<gene>
    <name evidence="3" type="ORF">CDOO_09225</name>
</gene>
<dbReference type="STRING" id="558173.CDOO_09225"/>
<reference evidence="3 4" key="1">
    <citation type="submission" date="2013-09" db="EMBL/GenBank/DDBJ databases">
        <title>Complete genome sequence of Corynebacterium doosanense CAU 212(T) (=DSM 45436(T)), isolated from activated sludge.</title>
        <authorList>
            <person name="Schaffert L."/>
            <person name="Albersmeier A."/>
            <person name="Kalinowski J."/>
            <person name="Ruckert C."/>
        </authorList>
    </citation>
    <scope>NUCLEOTIDE SEQUENCE [LARGE SCALE GENOMIC DNA]</scope>
    <source>
        <strain evidence="3 4">CAU 212</strain>
    </source>
</reference>
<feature type="chain" id="PRO_5039472446" description="DUF4878 domain-containing protein" evidence="2">
    <location>
        <begin position="19"/>
        <end position="220"/>
    </location>
</feature>
<dbReference type="EMBL" id="CP006764">
    <property type="protein sequence ID" value="AIT62299.1"/>
    <property type="molecule type" value="Genomic_DNA"/>
</dbReference>
<dbReference type="InterPro" id="IPR032710">
    <property type="entry name" value="NTF2-like_dom_sf"/>
</dbReference>
<feature type="signal peptide" evidence="2">
    <location>
        <begin position="1"/>
        <end position="18"/>
    </location>
</feature>
<evidence type="ECO:0008006" key="5">
    <source>
        <dbReference type="Google" id="ProtNLM"/>
    </source>
</evidence>
<feature type="compositionally biased region" description="Low complexity" evidence="1">
    <location>
        <begin position="33"/>
        <end position="84"/>
    </location>
</feature>
<dbReference type="SUPFAM" id="SSF54427">
    <property type="entry name" value="NTF2-like"/>
    <property type="match status" value="1"/>
</dbReference>
<accession>A0A097IJK5</accession>
<dbReference type="PROSITE" id="PS51257">
    <property type="entry name" value="PROKAR_LIPOPROTEIN"/>
    <property type="match status" value="1"/>
</dbReference>
<evidence type="ECO:0000256" key="1">
    <source>
        <dbReference type="SAM" id="MobiDB-lite"/>
    </source>
</evidence>
<feature type="region of interest" description="Disordered" evidence="1">
    <location>
        <begin position="33"/>
        <end position="88"/>
    </location>
</feature>
<evidence type="ECO:0000313" key="4">
    <source>
        <dbReference type="Proteomes" id="UP000029914"/>
    </source>
</evidence>
<dbReference type="HOGENOM" id="CLU_100910_0_0_11"/>
<dbReference type="KEGG" id="cdo:CDOO_09225"/>
<keyword evidence="4" id="KW-1185">Reference proteome</keyword>
<dbReference type="AlphaFoldDB" id="A0A097IJK5"/>
<evidence type="ECO:0000313" key="3">
    <source>
        <dbReference type="EMBL" id="AIT62299.1"/>
    </source>
</evidence>
<protein>
    <recommendedName>
        <fullName evidence="5">DUF4878 domain-containing protein</fullName>
    </recommendedName>
</protein>
<organism evidence="3 4">
    <name type="scientific">Corynebacterium doosanense CAU 212 = DSM 45436</name>
    <dbReference type="NCBI Taxonomy" id="558173"/>
    <lineage>
        <taxon>Bacteria</taxon>
        <taxon>Bacillati</taxon>
        <taxon>Actinomycetota</taxon>
        <taxon>Actinomycetes</taxon>
        <taxon>Mycobacteriales</taxon>
        <taxon>Corynebacteriaceae</taxon>
        <taxon>Corynebacterium</taxon>
    </lineage>
</organism>
<dbReference type="Proteomes" id="UP000029914">
    <property type="component" value="Chromosome"/>
</dbReference>
<sequence>MSKFAVAAVIATPLVLVACGSGDDVEEQAASASTVTSQATAASTTQTSSTTSASTSASESAEGETPSAAADQPSGSAADGGAAPVLENPFENGDIEVAQPDPVQGRPASAEETEALSNLVNGIYQQPSLHGFMMYMPNHTCAATLEAQGGIEAYSLDGIPDMPMNQFPGYSESRVTAIENQTVTDSGDRASATVTVQSAEGPSTGTMVFQHEGGEWKFCS</sequence>
<keyword evidence="2" id="KW-0732">Signal</keyword>
<evidence type="ECO:0000256" key="2">
    <source>
        <dbReference type="SAM" id="SignalP"/>
    </source>
</evidence>
<feature type="region of interest" description="Disordered" evidence="1">
    <location>
        <begin position="93"/>
        <end position="112"/>
    </location>
</feature>
<dbReference type="eggNOG" id="ENOG5031IYV">
    <property type="taxonomic scope" value="Bacteria"/>
</dbReference>
<proteinExistence type="predicted"/>
<name>A0A097IJK5_9CORY</name>